<dbReference type="EMBL" id="SMTG01000007">
    <property type="protein sequence ID" value="TDK29163.1"/>
    <property type="molecule type" value="Genomic_DNA"/>
</dbReference>
<accession>A0A4R5U5G9</accession>
<dbReference type="AlphaFoldDB" id="A0A4R5U5G9"/>
<dbReference type="RefSeq" id="WP_133394564.1">
    <property type="nucleotide sequence ID" value="NZ_SMTG01000007.1"/>
</dbReference>
<evidence type="ECO:0000313" key="3">
    <source>
        <dbReference type="Proteomes" id="UP000295543"/>
    </source>
</evidence>
<name>A0A4R5U5G9_9GAMM</name>
<comment type="caution">
    <text evidence="2">The sequence shown here is derived from an EMBL/GenBank/DDBJ whole genome shotgun (WGS) entry which is preliminary data.</text>
</comment>
<sequence>MQGDRPDHARPHPAARALTLAGRMLLLSGLGVLVAFLLFSTDDGARMLGRVVGIAIALPGLLVLCAGLLVAKATRPDPDRLE</sequence>
<proteinExistence type="predicted"/>
<feature type="transmembrane region" description="Helical" evidence="1">
    <location>
        <begin position="20"/>
        <end position="39"/>
    </location>
</feature>
<keyword evidence="1" id="KW-0812">Transmembrane</keyword>
<keyword evidence="1" id="KW-1133">Transmembrane helix</keyword>
<keyword evidence="3" id="KW-1185">Reference proteome</keyword>
<evidence type="ECO:0000313" key="2">
    <source>
        <dbReference type="EMBL" id="TDK29163.1"/>
    </source>
</evidence>
<protein>
    <submittedName>
        <fullName evidence="2">Uncharacterized protein</fullName>
    </submittedName>
</protein>
<evidence type="ECO:0000256" key="1">
    <source>
        <dbReference type="SAM" id="Phobius"/>
    </source>
</evidence>
<dbReference type="Proteomes" id="UP000295543">
    <property type="component" value="Unassembled WGS sequence"/>
</dbReference>
<feature type="transmembrane region" description="Helical" evidence="1">
    <location>
        <begin position="51"/>
        <end position="71"/>
    </location>
</feature>
<gene>
    <name evidence="2" type="ORF">E2F49_14575</name>
</gene>
<organism evidence="2 3">
    <name type="scientific">Luteimonas terrae</name>
    <dbReference type="NCBI Taxonomy" id="1530191"/>
    <lineage>
        <taxon>Bacteria</taxon>
        <taxon>Pseudomonadati</taxon>
        <taxon>Pseudomonadota</taxon>
        <taxon>Gammaproteobacteria</taxon>
        <taxon>Lysobacterales</taxon>
        <taxon>Lysobacteraceae</taxon>
        <taxon>Luteimonas</taxon>
    </lineage>
</organism>
<reference evidence="2 3" key="1">
    <citation type="submission" date="2019-03" db="EMBL/GenBank/DDBJ databases">
        <title>Luteimonas zhaokaii sp.nov., isolated from the rectal contents of Plateau pika in Yushu, Qinghai Province, China.</title>
        <authorList>
            <person name="Zhang G."/>
        </authorList>
    </citation>
    <scope>NUCLEOTIDE SEQUENCE [LARGE SCALE GENOMIC DNA]</scope>
    <source>
        <strain evidence="2 3">THG-MD21</strain>
    </source>
</reference>
<keyword evidence="1" id="KW-0472">Membrane</keyword>